<dbReference type="RefSeq" id="XP_033586747.1">
    <property type="nucleotide sequence ID" value="XM_033732117.1"/>
</dbReference>
<feature type="compositionally biased region" description="Low complexity" evidence="6">
    <location>
        <begin position="401"/>
        <end position="417"/>
    </location>
</feature>
<proteinExistence type="inferred from homology"/>
<protein>
    <recommendedName>
        <fullName evidence="5">1,3-beta-glucanosyltransferase</fullName>
        <ecNumber evidence="5">2.4.1.-</ecNumber>
    </recommendedName>
</protein>
<keyword evidence="4" id="KW-0325">Glycoprotein</keyword>
<dbReference type="GO" id="GO:0031505">
    <property type="term" value="P:fungal-type cell wall organization"/>
    <property type="evidence" value="ECO:0007669"/>
    <property type="project" value="TreeGrafter"/>
</dbReference>
<keyword evidence="5" id="KW-0449">Lipoprotein</keyword>
<dbReference type="GeneID" id="54473119"/>
<keyword evidence="5" id="KW-0336">GPI-anchor</keyword>
<accession>A0A6A6PLN5</accession>
<evidence type="ECO:0000313" key="7">
    <source>
        <dbReference type="EMBL" id="KAF2480177.1"/>
    </source>
</evidence>
<evidence type="ECO:0000256" key="3">
    <source>
        <dbReference type="ARBA" id="ARBA00022729"/>
    </source>
</evidence>
<sequence length="468" mass="49205">MLSWAVVLGLLARQILAIPTISAKGSKLFTSDGAQFYIKGLAYQPTPNDPLANTNQCQLDVALMQTLGTNAIRVYHVDASLDHDGCMSAFANAGIYVWLDLDTFSTYILQNTSPTPQWTKSMFQAYADVMDTFQKYDNVAGFFVGNEMLTTGASSIAAPYVKAAAADMKAYRDKQGYRDIPIGYSAADIPALRPNLQNYLACGSDAADAVDFYSLNAYEWCGDSSYDESGYDILEKNASNYNIPIFFSETGCIVPEPRLFADQAAILGPEMDHTWSGAIIYEWVETTNNYGLISYGPPSGAEPTVSVQPEIGGYSVGGAPTPLNPGFTNLKNQWATLSPTGVSENAYTPSNTPPACPSYTSGYWEVSGNVALPTIGAAAVTGPTGSAGSGSGSSGTGSGYGSASQSSGSGSAKSTASHNGAARPTHAIMHSAGMAAVEGWFGRTENSNPALFWFVGIACAILGPAIAL</sequence>
<feature type="chain" id="PRO_5025708515" description="1,3-beta-glucanosyltransferase" evidence="5">
    <location>
        <begin position="18"/>
        <end position="468"/>
    </location>
</feature>
<dbReference type="InterPro" id="IPR017853">
    <property type="entry name" value="GH"/>
</dbReference>
<dbReference type="GO" id="GO:0042124">
    <property type="term" value="F:1,3-beta-glucanosyltransferase activity"/>
    <property type="evidence" value="ECO:0007669"/>
    <property type="project" value="TreeGrafter"/>
</dbReference>
<evidence type="ECO:0000256" key="4">
    <source>
        <dbReference type="ARBA" id="ARBA00023180"/>
    </source>
</evidence>
<keyword evidence="8" id="KW-1185">Reference proteome</keyword>
<feature type="signal peptide" evidence="5">
    <location>
        <begin position="1"/>
        <end position="17"/>
    </location>
</feature>
<comment type="subcellular location">
    <subcellularLocation>
        <location evidence="1 5">Cell membrane</location>
        <topology evidence="1 5">Lipid-anchor</topology>
        <topology evidence="1 5">GPI-anchor</topology>
    </subcellularLocation>
</comment>
<dbReference type="OrthoDB" id="421038at2759"/>
<dbReference type="GO" id="GO:0071970">
    <property type="term" value="P:fungal-type cell wall (1-&gt;3)-beta-D-glucan biosynthetic process"/>
    <property type="evidence" value="ECO:0007669"/>
    <property type="project" value="TreeGrafter"/>
</dbReference>
<dbReference type="PANTHER" id="PTHR31468:SF8">
    <property type="entry name" value="1,3-BETA-GLUCANOSYLTRANSFERASE GAS2"/>
    <property type="match status" value="1"/>
</dbReference>
<dbReference type="EMBL" id="MU001640">
    <property type="protein sequence ID" value="KAF2480177.1"/>
    <property type="molecule type" value="Genomic_DNA"/>
</dbReference>
<dbReference type="Gene3D" id="3.20.20.80">
    <property type="entry name" value="Glycosidases"/>
    <property type="match status" value="1"/>
</dbReference>
<evidence type="ECO:0000256" key="6">
    <source>
        <dbReference type="SAM" id="MobiDB-lite"/>
    </source>
</evidence>
<keyword evidence="5 7" id="KW-0808">Transferase</keyword>
<evidence type="ECO:0000256" key="1">
    <source>
        <dbReference type="ARBA" id="ARBA00004609"/>
    </source>
</evidence>
<keyword evidence="3 5" id="KW-0732">Signal</keyword>
<comment type="similarity">
    <text evidence="2 5">Belongs to the glycosyl hydrolase 72 family.</text>
</comment>
<feature type="region of interest" description="Disordered" evidence="6">
    <location>
        <begin position="383"/>
        <end position="421"/>
    </location>
</feature>
<feature type="compositionally biased region" description="Gly residues" evidence="6">
    <location>
        <begin position="385"/>
        <end position="400"/>
    </location>
</feature>
<name>A0A6A6PLN5_9PEZI</name>
<dbReference type="PANTHER" id="PTHR31468">
    <property type="entry name" value="1,3-BETA-GLUCANOSYLTRANSFERASE GAS1"/>
    <property type="match status" value="1"/>
</dbReference>
<gene>
    <name evidence="7" type="ORF">BDY17DRAFT_285710</name>
</gene>
<evidence type="ECO:0000256" key="5">
    <source>
        <dbReference type="RuleBase" id="RU361209"/>
    </source>
</evidence>
<dbReference type="InterPro" id="IPR004886">
    <property type="entry name" value="Glucanosyltransferase"/>
</dbReference>
<dbReference type="Pfam" id="PF03198">
    <property type="entry name" value="Glyco_hydro_72"/>
    <property type="match status" value="1"/>
</dbReference>
<dbReference type="EC" id="2.4.1.-" evidence="5"/>
<evidence type="ECO:0000313" key="8">
    <source>
        <dbReference type="Proteomes" id="UP000799767"/>
    </source>
</evidence>
<dbReference type="GO" id="GO:0098552">
    <property type="term" value="C:side of membrane"/>
    <property type="evidence" value="ECO:0007669"/>
    <property type="project" value="UniProtKB-KW"/>
</dbReference>
<dbReference type="SUPFAM" id="SSF51445">
    <property type="entry name" value="(Trans)glycosidases"/>
    <property type="match status" value="1"/>
</dbReference>
<dbReference type="Proteomes" id="UP000799767">
    <property type="component" value="Unassembled WGS sequence"/>
</dbReference>
<comment type="function">
    <text evidence="5">Splits internally a 1,3-beta-glucan molecule and transfers the newly generated reducing end (the donor) to the non-reducing end of another 1,3-beta-glucan molecule (the acceptor) forming a 1,3-beta linkage, resulting in the elongation of 1,3-beta-glucan chains in the cell wall.</text>
</comment>
<dbReference type="GO" id="GO:0005886">
    <property type="term" value="C:plasma membrane"/>
    <property type="evidence" value="ECO:0007669"/>
    <property type="project" value="UniProtKB-SubCell"/>
</dbReference>
<organism evidence="7 8">
    <name type="scientific">Neohortaea acidophila</name>
    <dbReference type="NCBI Taxonomy" id="245834"/>
    <lineage>
        <taxon>Eukaryota</taxon>
        <taxon>Fungi</taxon>
        <taxon>Dikarya</taxon>
        <taxon>Ascomycota</taxon>
        <taxon>Pezizomycotina</taxon>
        <taxon>Dothideomycetes</taxon>
        <taxon>Dothideomycetidae</taxon>
        <taxon>Mycosphaerellales</taxon>
        <taxon>Teratosphaeriaceae</taxon>
        <taxon>Neohortaea</taxon>
    </lineage>
</organism>
<keyword evidence="5" id="KW-0472">Membrane</keyword>
<reference evidence="7" key="1">
    <citation type="journal article" date="2020" name="Stud. Mycol.">
        <title>101 Dothideomycetes genomes: a test case for predicting lifestyles and emergence of pathogens.</title>
        <authorList>
            <person name="Haridas S."/>
            <person name="Albert R."/>
            <person name="Binder M."/>
            <person name="Bloem J."/>
            <person name="Labutti K."/>
            <person name="Salamov A."/>
            <person name="Andreopoulos B."/>
            <person name="Baker S."/>
            <person name="Barry K."/>
            <person name="Bills G."/>
            <person name="Bluhm B."/>
            <person name="Cannon C."/>
            <person name="Castanera R."/>
            <person name="Culley D."/>
            <person name="Daum C."/>
            <person name="Ezra D."/>
            <person name="Gonzalez J."/>
            <person name="Henrissat B."/>
            <person name="Kuo A."/>
            <person name="Liang C."/>
            <person name="Lipzen A."/>
            <person name="Lutzoni F."/>
            <person name="Magnuson J."/>
            <person name="Mondo S."/>
            <person name="Nolan M."/>
            <person name="Ohm R."/>
            <person name="Pangilinan J."/>
            <person name="Park H.-J."/>
            <person name="Ramirez L."/>
            <person name="Alfaro M."/>
            <person name="Sun H."/>
            <person name="Tritt A."/>
            <person name="Yoshinaga Y."/>
            <person name="Zwiers L.-H."/>
            <person name="Turgeon B."/>
            <person name="Goodwin S."/>
            <person name="Spatafora J."/>
            <person name="Crous P."/>
            <person name="Grigoriev I."/>
        </authorList>
    </citation>
    <scope>NUCLEOTIDE SEQUENCE</scope>
    <source>
        <strain evidence="7">CBS 113389</strain>
    </source>
</reference>
<evidence type="ECO:0000256" key="2">
    <source>
        <dbReference type="ARBA" id="ARBA00007528"/>
    </source>
</evidence>
<dbReference type="AlphaFoldDB" id="A0A6A6PLN5"/>